<evidence type="ECO:0000256" key="4">
    <source>
        <dbReference type="ARBA" id="ARBA00022737"/>
    </source>
</evidence>
<evidence type="ECO:0000256" key="8">
    <source>
        <dbReference type="SAM" id="Coils"/>
    </source>
</evidence>
<keyword evidence="7" id="KW-0539">Nucleus</keyword>
<comment type="subcellular location">
    <subcellularLocation>
        <location evidence="1">Nucleus</location>
    </subcellularLocation>
</comment>
<feature type="compositionally biased region" description="Low complexity" evidence="9">
    <location>
        <begin position="320"/>
        <end position="330"/>
    </location>
</feature>
<proteinExistence type="inferred from homology"/>
<evidence type="ECO:0000313" key="12">
    <source>
        <dbReference type="Proteomes" id="UP000054144"/>
    </source>
</evidence>
<accession>A0A0D7AHF5</accession>
<dbReference type="EMBL" id="KN881676">
    <property type="protein sequence ID" value="KIY50263.1"/>
    <property type="molecule type" value="Genomic_DNA"/>
</dbReference>
<dbReference type="InterPro" id="IPR040366">
    <property type="entry name" value="Nab2/ZC3H14"/>
</dbReference>
<protein>
    <recommendedName>
        <fullName evidence="10">Nab2 type CCCH zinc finger 4 domain-containing protein</fullName>
    </recommendedName>
</protein>
<keyword evidence="6" id="KW-0862">Zinc</keyword>
<keyword evidence="3" id="KW-0479">Metal-binding</keyword>
<comment type="similarity">
    <text evidence="2">Belongs to the ZC3H14 family.</text>
</comment>
<organism evidence="11 12">
    <name type="scientific">Fistulina hepatica ATCC 64428</name>
    <dbReference type="NCBI Taxonomy" id="1128425"/>
    <lineage>
        <taxon>Eukaryota</taxon>
        <taxon>Fungi</taxon>
        <taxon>Dikarya</taxon>
        <taxon>Basidiomycota</taxon>
        <taxon>Agaricomycotina</taxon>
        <taxon>Agaricomycetes</taxon>
        <taxon>Agaricomycetidae</taxon>
        <taxon>Agaricales</taxon>
        <taxon>Fistulinaceae</taxon>
        <taxon>Fistulina</taxon>
    </lineage>
</organism>
<dbReference type="Pfam" id="PF14608">
    <property type="entry name" value="zf-CCCH_2"/>
    <property type="match status" value="3"/>
</dbReference>
<evidence type="ECO:0000256" key="9">
    <source>
        <dbReference type="SAM" id="MobiDB-lite"/>
    </source>
</evidence>
<dbReference type="Pfam" id="PF21803">
    <property type="entry name" value="Nab2-zf4"/>
    <property type="match status" value="1"/>
</dbReference>
<reference evidence="11 12" key="1">
    <citation type="journal article" date="2015" name="Fungal Genet. Biol.">
        <title>Evolution of novel wood decay mechanisms in Agaricales revealed by the genome sequences of Fistulina hepatica and Cylindrobasidium torrendii.</title>
        <authorList>
            <person name="Floudas D."/>
            <person name="Held B.W."/>
            <person name="Riley R."/>
            <person name="Nagy L.G."/>
            <person name="Koehler G."/>
            <person name="Ransdell A.S."/>
            <person name="Younus H."/>
            <person name="Chow J."/>
            <person name="Chiniquy J."/>
            <person name="Lipzen A."/>
            <person name="Tritt A."/>
            <person name="Sun H."/>
            <person name="Haridas S."/>
            <person name="LaButti K."/>
            <person name="Ohm R.A."/>
            <person name="Kues U."/>
            <person name="Blanchette R.A."/>
            <person name="Grigoriev I.V."/>
            <person name="Minto R.E."/>
            <person name="Hibbett D.S."/>
        </authorList>
    </citation>
    <scope>NUCLEOTIDE SEQUENCE [LARGE SCALE GENOMIC DNA]</scope>
    <source>
        <strain evidence="11 12">ATCC 64428</strain>
    </source>
</reference>
<evidence type="ECO:0000256" key="2">
    <source>
        <dbReference type="ARBA" id="ARBA00008423"/>
    </source>
</evidence>
<keyword evidence="8" id="KW-0175">Coiled coil</keyword>
<feature type="compositionally biased region" description="Polar residues" evidence="9">
    <location>
        <begin position="113"/>
        <end position="128"/>
    </location>
</feature>
<feature type="region of interest" description="Disordered" evidence="9">
    <location>
        <begin position="100"/>
        <end position="175"/>
    </location>
</feature>
<evidence type="ECO:0000256" key="6">
    <source>
        <dbReference type="ARBA" id="ARBA00022833"/>
    </source>
</evidence>
<evidence type="ECO:0000259" key="10">
    <source>
        <dbReference type="Pfam" id="PF21803"/>
    </source>
</evidence>
<dbReference type="GO" id="GO:0008270">
    <property type="term" value="F:zinc ion binding"/>
    <property type="evidence" value="ECO:0007669"/>
    <property type="project" value="UniProtKB-KW"/>
</dbReference>
<dbReference type="Gene3D" id="1.10.340.40">
    <property type="entry name" value="Nuclear abundant poly(A) RNA-bind protein 2, N-terminal domain"/>
    <property type="match status" value="1"/>
</dbReference>
<dbReference type="PANTHER" id="PTHR14738">
    <property type="entry name" value="ZINC FINGER CCCH DOMAIN-CONTAINING PROTEIN 14"/>
    <property type="match status" value="1"/>
</dbReference>
<dbReference type="InterPro" id="IPR043094">
    <property type="entry name" value="Nab2/ZC3H14_N_sf"/>
</dbReference>
<dbReference type="Gene3D" id="4.10.1000.40">
    <property type="match status" value="1"/>
</dbReference>
<dbReference type="GO" id="GO:0005737">
    <property type="term" value="C:cytoplasm"/>
    <property type="evidence" value="ECO:0007669"/>
    <property type="project" value="TreeGrafter"/>
</dbReference>
<sequence>MPFGLTIGTERAFALQESIENELLQRGFSAEPDPVMAEYITIMIINNKSAAQITSELEDLIGADFDDSFTEWLFAEAAKSAPSDAPPVTLPSENAVSDIVEPQEPPQPIPISETLNRRPQQPTRNGYQHSLPPHKRPAPGRSPSPSHPSKIRRTEIPTGPRAMTRHSDNMPPKSLSERIGSRVNDMHQDDIQARINSITNGDPGMGMMQGVYPNGLDMGAMNMGNPMVMQELMMGQMALMAQMASNMGIIPSQFPAAGFGVPGNMMPQDMAMFPGPQVGPNGFQHNGRGRGSGRGRSMGRGRGGNSSSGPIHKPVESIESASSMAPASKPVAPPAPAASPVVAPTPVPATVLTTPVAAPVETPQRIPYAVPIRPQSPTLCKFGPKCTNAHCRYSHPSPVATAESGIVLSNDPCEQGKDCKDQDCIKAHVSPAVLHALADAPVLAPASPTVLPCKFGDACTRPGCSFYHARPRKLSAAPAASPSRYVAPCRFGAACTRTTCPYQHPEGRVLPTSFHRGLSASSPMVTVPTPETGSMGASPHRSMTFNKVGSGVEERLAKQLKEIEGQKKEIQQKQEAEKAARDALKADVAMTPQAAASAAS</sequence>
<dbReference type="GO" id="GO:0043488">
    <property type="term" value="P:regulation of mRNA stability"/>
    <property type="evidence" value="ECO:0007669"/>
    <property type="project" value="InterPro"/>
</dbReference>
<name>A0A0D7AHF5_9AGAR</name>
<keyword evidence="12" id="KW-1185">Reference proteome</keyword>
<dbReference type="Gene3D" id="4.10.1000.30">
    <property type="match status" value="1"/>
</dbReference>
<evidence type="ECO:0000256" key="5">
    <source>
        <dbReference type="ARBA" id="ARBA00022771"/>
    </source>
</evidence>
<dbReference type="InterPro" id="IPR049017">
    <property type="entry name" value="Nab2_Znf4"/>
</dbReference>
<evidence type="ECO:0000313" key="11">
    <source>
        <dbReference type="EMBL" id="KIY50263.1"/>
    </source>
</evidence>
<feature type="compositionally biased region" description="Pro residues" evidence="9">
    <location>
        <begin position="331"/>
        <end position="340"/>
    </location>
</feature>
<keyword evidence="4" id="KW-0677">Repeat</keyword>
<keyword evidence="5" id="KW-0863">Zinc-finger</keyword>
<dbReference type="GO" id="GO:0005634">
    <property type="term" value="C:nucleus"/>
    <property type="evidence" value="ECO:0007669"/>
    <property type="project" value="UniProtKB-SubCell"/>
</dbReference>
<dbReference type="Proteomes" id="UP000054144">
    <property type="component" value="Unassembled WGS sequence"/>
</dbReference>
<dbReference type="PANTHER" id="PTHR14738:SF29">
    <property type="entry name" value="ZINC FINGER CCCH DOMAIN-CONTAINING PROTEIN 14"/>
    <property type="match status" value="1"/>
</dbReference>
<dbReference type="AlphaFoldDB" id="A0A0D7AHF5"/>
<evidence type="ECO:0000256" key="1">
    <source>
        <dbReference type="ARBA" id="ARBA00004123"/>
    </source>
</evidence>
<dbReference type="GO" id="GO:0008143">
    <property type="term" value="F:poly(A) binding"/>
    <property type="evidence" value="ECO:0007669"/>
    <property type="project" value="InterPro"/>
</dbReference>
<gene>
    <name evidence="11" type="ORF">FISHEDRAFT_71871</name>
</gene>
<evidence type="ECO:0000256" key="3">
    <source>
        <dbReference type="ARBA" id="ARBA00022723"/>
    </source>
</evidence>
<dbReference type="OrthoDB" id="438553at2759"/>
<feature type="compositionally biased region" description="Basic residues" evidence="9">
    <location>
        <begin position="287"/>
        <end position="299"/>
    </location>
</feature>
<feature type="region of interest" description="Disordered" evidence="9">
    <location>
        <begin position="274"/>
        <end position="340"/>
    </location>
</feature>
<feature type="domain" description="Nab2 type CCCH zinc finger 4" evidence="10">
    <location>
        <begin position="407"/>
        <end position="428"/>
    </location>
</feature>
<evidence type="ECO:0000256" key="7">
    <source>
        <dbReference type="ARBA" id="ARBA00023242"/>
    </source>
</evidence>
<feature type="coiled-coil region" evidence="8">
    <location>
        <begin position="553"/>
        <end position="587"/>
    </location>
</feature>